<organism evidence="1 2">
    <name type="scientific">Russula earlei</name>
    <dbReference type="NCBI Taxonomy" id="71964"/>
    <lineage>
        <taxon>Eukaryota</taxon>
        <taxon>Fungi</taxon>
        <taxon>Dikarya</taxon>
        <taxon>Basidiomycota</taxon>
        <taxon>Agaricomycotina</taxon>
        <taxon>Agaricomycetes</taxon>
        <taxon>Russulales</taxon>
        <taxon>Russulaceae</taxon>
        <taxon>Russula</taxon>
    </lineage>
</organism>
<protein>
    <submittedName>
        <fullName evidence="1">Uncharacterized protein</fullName>
    </submittedName>
</protein>
<dbReference type="Proteomes" id="UP001207468">
    <property type="component" value="Unassembled WGS sequence"/>
</dbReference>
<evidence type="ECO:0000313" key="1">
    <source>
        <dbReference type="EMBL" id="KAI9510329.1"/>
    </source>
</evidence>
<evidence type="ECO:0000313" key="2">
    <source>
        <dbReference type="Proteomes" id="UP001207468"/>
    </source>
</evidence>
<comment type="caution">
    <text evidence="1">The sequence shown here is derived from an EMBL/GenBank/DDBJ whole genome shotgun (WGS) entry which is preliminary data.</text>
</comment>
<dbReference type="EMBL" id="JAGFNK010000045">
    <property type="protein sequence ID" value="KAI9510329.1"/>
    <property type="molecule type" value="Genomic_DNA"/>
</dbReference>
<reference evidence="1" key="1">
    <citation type="submission" date="2021-03" db="EMBL/GenBank/DDBJ databases">
        <title>Evolutionary priming and transition to the ectomycorrhizal habit in an iconic lineage of mushroom-forming fungi: is preadaptation a requirement?</title>
        <authorList>
            <consortium name="DOE Joint Genome Institute"/>
            <person name="Looney B.P."/>
            <person name="Miyauchi S."/>
            <person name="Morin E."/>
            <person name="Drula E."/>
            <person name="Courty P.E."/>
            <person name="Chicoki N."/>
            <person name="Fauchery L."/>
            <person name="Kohler A."/>
            <person name="Kuo A."/>
            <person name="LaButti K."/>
            <person name="Pangilinan J."/>
            <person name="Lipzen A."/>
            <person name="Riley R."/>
            <person name="Andreopoulos W."/>
            <person name="He G."/>
            <person name="Johnson J."/>
            <person name="Barry K.W."/>
            <person name="Grigoriev I.V."/>
            <person name="Nagy L."/>
            <person name="Hibbett D."/>
            <person name="Henrissat B."/>
            <person name="Matheny P.B."/>
            <person name="Labbe J."/>
            <person name="Martin A.F."/>
        </authorList>
    </citation>
    <scope>NUCLEOTIDE SEQUENCE</scope>
    <source>
        <strain evidence="1">BPL698</strain>
    </source>
</reference>
<name>A0ACC0UH00_9AGAM</name>
<sequence length="187" mass="19574">MLSPIKVALFAFIFFATVAFAIPAPTLDVRSQNPSALISRNNLALERALLPLANLAPPNATSDCVGPIIQETVEILAELINSLRLSSLSGCGCTGGEIVELLAITLKIILDPLRIVYVSYPNLIFLLGSLVTLVVELVQVTLALVGGLVGELVFFLIGNGCAGIILELKLGAIVHVLGLGGLLGHLL</sequence>
<keyword evidence="2" id="KW-1185">Reference proteome</keyword>
<proteinExistence type="predicted"/>
<accession>A0ACC0UH00</accession>
<gene>
    <name evidence="1" type="ORF">F5148DRAFT_1282098</name>
</gene>